<evidence type="ECO:0000256" key="1">
    <source>
        <dbReference type="ARBA" id="ARBA00022553"/>
    </source>
</evidence>
<evidence type="ECO:0000256" key="3">
    <source>
        <dbReference type="ARBA" id="ARBA00023125"/>
    </source>
</evidence>
<dbReference type="InterPro" id="IPR011006">
    <property type="entry name" value="CheY-like_superfamily"/>
</dbReference>
<dbReference type="EMBL" id="JBHSJB010000006">
    <property type="protein sequence ID" value="MFC5053366.1"/>
    <property type="molecule type" value="Genomic_DNA"/>
</dbReference>
<dbReference type="PANTHER" id="PTHR43214:SF24">
    <property type="entry name" value="TRANSCRIPTIONAL REGULATORY PROTEIN NARL-RELATED"/>
    <property type="match status" value="1"/>
</dbReference>
<evidence type="ECO:0000259" key="7">
    <source>
        <dbReference type="PROSITE" id="PS50110"/>
    </source>
</evidence>
<feature type="domain" description="Response regulatory" evidence="7">
    <location>
        <begin position="3"/>
        <end position="119"/>
    </location>
</feature>
<dbReference type="SMART" id="SM00448">
    <property type="entry name" value="REC"/>
    <property type="match status" value="1"/>
</dbReference>
<dbReference type="InterPro" id="IPR001789">
    <property type="entry name" value="Sig_transdc_resp-reg_receiver"/>
</dbReference>
<keyword evidence="9" id="KW-1185">Reference proteome</keyword>
<dbReference type="InterPro" id="IPR016032">
    <property type="entry name" value="Sig_transdc_resp-reg_C-effctor"/>
</dbReference>
<sequence length="219" mass="22940">MIRVLIADDEALMRAGIGLILANAPDVEVVAEAGDGPAAVRACREHEVDVALLDIRMPGGDGLAATGEISRLSPRTNVVVLTTFGEDRYVAEAMRAGATGFLLKDTGPADLVHAVRTAARGESVLAPQITRRLVERHLVPGDGAEDARRRVRELSPTERDVLRLVGTGASNAEIAAELFLGAGTVKAHLSRVLTRLGCANRVQAAIVAHEAGLLAEPPG</sequence>
<dbReference type="Gene3D" id="3.40.50.2300">
    <property type="match status" value="1"/>
</dbReference>
<organism evidence="8 9">
    <name type="scientific">Saccharothrix xinjiangensis</name>
    <dbReference type="NCBI Taxonomy" id="204798"/>
    <lineage>
        <taxon>Bacteria</taxon>
        <taxon>Bacillati</taxon>
        <taxon>Actinomycetota</taxon>
        <taxon>Actinomycetes</taxon>
        <taxon>Pseudonocardiales</taxon>
        <taxon>Pseudonocardiaceae</taxon>
        <taxon>Saccharothrix</taxon>
    </lineage>
</organism>
<dbReference type="Pfam" id="PF00196">
    <property type="entry name" value="GerE"/>
    <property type="match status" value="1"/>
</dbReference>
<gene>
    <name evidence="8" type="ORF">ACFPFM_06280</name>
</gene>
<keyword evidence="1 5" id="KW-0597">Phosphoprotein</keyword>
<keyword evidence="4" id="KW-0804">Transcription</keyword>
<dbReference type="PRINTS" id="PR00038">
    <property type="entry name" value="HTHLUXR"/>
</dbReference>
<evidence type="ECO:0000256" key="5">
    <source>
        <dbReference type="PROSITE-ProRule" id="PRU00169"/>
    </source>
</evidence>
<dbReference type="PROSITE" id="PS00622">
    <property type="entry name" value="HTH_LUXR_1"/>
    <property type="match status" value="1"/>
</dbReference>
<dbReference type="SUPFAM" id="SSF46894">
    <property type="entry name" value="C-terminal effector domain of the bipartite response regulators"/>
    <property type="match status" value="1"/>
</dbReference>
<keyword evidence="3" id="KW-0238">DNA-binding</keyword>
<dbReference type="Pfam" id="PF00072">
    <property type="entry name" value="Response_reg"/>
    <property type="match status" value="1"/>
</dbReference>
<dbReference type="CDD" id="cd17535">
    <property type="entry name" value="REC_NarL-like"/>
    <property type="match status" value="1"/>
</dbReference>
<comment type="caution">
    <text evidence="8">The sequence shown here is derived from an EMBL/GenBank/DDBJ whole genome shotgun (WGS) entry which is preliminary data.</text>
</comment>
<evidence type="ECO:0000313" key="9">
    <source>
        <dbReference type="Proteomes" id="UP001595833"/>
    </source>
</evidence>
<dbReference type="SMART" id="SM00421">
    <property type="entry name" value="HTH_LUXR"/>
    <property type="match status" value="1"/>
</dbReference>
<feature type="domain" description="HTH luxR-type" evidence="6">
    <location>
        <begin position="147"/>
        <end position="212"/>
    </location>
</feature>
<dbReference type="PROSITE" id="PS50110">
    <property type="entry name" value="RESPONSE_REGULATORY"/>
    <property type="match status" value="1"/>
</dbReference>
<dbReference type="SUPFAM" id="SSF52172">
    <property type="entry name" value="CheY-like"/>
    <property type="match status" value="1"/>
</dbReference>
<dbReference type="InterPro" id="IPR058245">
    <property type="entry name" value="NreC/VraR/RcsB-like_REC"/>
</dbReference>
<dbReference type="PANTHER" id="PTHR43214">
    <property type="entry name" value="TWO-COMPONENT RESPONSE REGULATOR"/>
    <property type="match status" value="1"/>
</dbReference>
<dbReference type="PROSITE" id="PS50043">
    <property type="entry name" value="HTH_LUXR_2"/>
    <property type="match status" value="1"/>
</dbReference>
<dbReference type="CDD" id="cd06170">
    <property type="entry name" value="LuxR_C_like"/>
    <property type="match status" value="1"/>
</dbReference>
<dbReference type="InterPro" id="IPR000792">
    <property type="entry name" value="Tscrpt_reg_LuxR_C"/>
</dbReference>
<protein>
    <submittedName>
        <fullName evidence="8">Response regulator</fullName>
    </submittedName>
</protein>
<evidence type="ECO:0000313" key="8">
    <source>
        <dbReference type="EMBL" id="MFC5053366.1"/>
    </source>
</evidence>
<reference evidence="9" key="1">
    <citation type="journal article" date="2019" name="Int. J. Syst. Evol. Microbiol.">
        <title>The Global Catalogue of Microorganisms (GCM) 10K type strain sequencing project: providing services to taxonomists for standard genome sequencing and annotation.</title>
        <authorList>
            <consortium name="The Broad Institute Genomics Platform"/>
            <consortium name="The Broad Institute Genome Sequencing Center for Infectious Disease"/>
            <person name="Wu L."/>
            <person name="Ma J."/>
        </authorList>
    </citation>
    <scope>NUCLEOTIDE SEQUENCE [LARGE SCALE GENOMIC DNA]</scope>
    <source>
        <strain evidence="9">KCTC 12848</strain>
    </source>
</reference>
<name>A0ABV9XY55_9PSEU</name>
<proteinExistence type="predicted"/>
<evidence type="ECO:0000256" key="2">
    <source>
        <dbReference type="ARBA" id="ARBA00023015"/>
    </source>
</evidence>
<evidence type="ECO:0000256" key="4">
    <source>
        <dbReference type="ARBA" id="ARBA00023163"/>
    </source>
</evidence>
<keyword evidence="2" id="KW-0805">Transcription regulation</keyword>
<feature type="modified residue" description="4-aspartylphosphate" evidence="5">
    <location>
        <position position="54"/>
    </location>
</feature>
<dbReference type="Proteomes" id="UP001595833">
    <property type="component" value="Unassembled WGS sequence"/>
</dbReference>
<dbReference type="InterPro" id="IPR039420">
    <property type="entry name" value="WalR-like"/>
</dbReference>
<accession>A0ABV9XY55</accession>
<dbReference type="RefSeq" id="WP_344038479.1">
    <property type="nucleotide sequence ID" value="NZ_BAAAKE010000011.1"/>
</dbReference>
<evidence type="ECO:0000259" key="6">
    <source>
        <dbReference type="PROSITE" id="PS50043"/>
    </source>
</evidence>